<dbReference type="InterPro" id="IPR051326">
    <property type="entry name" value="Kynurenine-oxoglutarate_AT"/>
</dbReference>
<dbReference type="GO" id="GO:0016212">
    <property type="term" value="F:kynurenine-oxoglutarate transaminase activity"/>
    <property type="evidence" value="ECO:0007669"/>
    <property type="project" value="TreeGrafter"/>
</dbReference>
<comment type="caution">
    <text evidence="7">The sequence shown here is derived from an EMBL/GenBank/DDBJ whole genome shotgun (WGS) entry which is preliminary data.</text>
</comment>
<name>A0A4V2ZYC9_9BURK</name>
<evidence type="ECO:0000256" key="1">
    <source>
        <dbReference type="ARBA" id="ARBA00001933"/>
    </source>
</evidence>
<keyword evidence="8" id="KW-1185">Reference proteome</keyword>
<feature type="domain" description="Aminotransferase class I/classII large" evidence="6">
    <location>
        <begin position="30"/>
        <end position="381"/>
    </location>
</feature>
<dbReference type="CDD" id="cd00609">
    <property type="entry name" value="AAT_like"/>
    <property type="match status" value="1"/>
</dbReference>
<dbReference type="SUPFAM" id="SSF53383">
    <property type="entry name" value="PLP-dependent transferases"/>
    <property type="match status" value="1"/>
</dbReference>
<dbReference type="InterPro" id="IPR015424">
    <property type="entry name" value="PyrdxlP-dep_Trfase"/>
</dbReference>
<evidence type="ECO:0000256" key="5">
    <source>
        <dbReference type="ARBA" id="ARBA00022898"/>
    </source>
</evidence>
<protein>
    <submittedName>
        <fullName evidence="7">Pyridoxal phosphate-dependent aminotransferase</fullName>
    </submittedName>
</protein>
<dbReference type="GO" id="GO:0030170">
    <property type="term" value="F:pyridoxal phosphate binding"/>
    <property type="evidence" value="ECO:0007669"/>
    <property type="project" value="InterPro"/>
</dbReference>
<evidence type="ECO:0000313" key="8">
    <source>
        <dbReference type="Proteomes" id="UP000295722"/>
    </source>
</evidence>
<dbReference type="InterPro" id="IPR004839">
    <property type="entry name" value="Aminotransferase_I/II_large"/>
</dbReference>
<proteinExistence type="inferred from homology"/>
<dbReference type="Pfam" id="PF00155">
    <property type="entry name" value="Aminotran_1_2"/>
    <property type="match status" value="1"/>
</dbReference>
<dbReference type="FunFam" id="3.40.640.10:FF:000033">
    <property type="entry name" value="Aspartate aminotransferase"/>
    <property type="match status" value="1"/>
</dbReference>
<organism evidence="7 8">
    <name type="scientific">Paraburkholderia silviterrae</name>
    <dbReference type="NCBI Taxonomy" id="2528715"/>
    <lineage>
        <taxon>Bacteria</taxon>
        <taxon>Pseudomonadati</taxon>
        <taxon>Pseudomonadota</taxon>
        <taxon>Betaproteobacteria</taxon>
        <taxon>Burkholderiales</taxon>
        <taxon>Burkholderiaceae</taxon>
        <taxon>Paraburkholderia</taxon>
    </lineage>
</organism>
<dbReference type="Proteomes" id="UP000295722">
    <property type="component" value="Unassembled WGS sequence"/>
</dbReference>
<keyword evidence="3 7" id="KW-0032">Aminotransferase</keyword>
<keyword evidence="5" id="KW-0663">Pyridoxal phosphate</keyword>
<evidence type="ECO:0000313" key="7">
    <source>
        <dbReference type="EMBL" id="TDG19819.1"/>
    </source>
</evidence>
<dbReference type="Gene3D" id="3.40.640.10">
    <property type="entry name" value="Type I PLP-dependent aspartate aminotransferase-like (Major domain)"/>
    <property type="match status" value="1"/>
</dbReference>
<evidence type="ECO:0000256" key="2">
    <source>
        <dbReference type="ARBA" id="ARBA00007441"/>
    </source>
</evidence>
<dbReference type="NCBIfam" id="NF006569">
    <property type="entry name" value="PRK09082.1"/>
    <property type="match status" value="1"/>
</dbReference>
<dbReference type="PANTHER" id="PTHR43807:SF20">
    <property type="entry name" value="FI04487P"/>
    <property type="match status" value="1"/>
</dbReference>
<dbReference type="NCBIfam" id="NF009079">
    <property type="entry name" value="PRK12414.1"/>
    <property type="match status" value="1"/>
</dbReference>
<comment type="similarity">
    <text evidence="2">Belongs to the class-I pyridoxal-phosphate-dependent aminotransferase family.</text>
</comment>
<dbReference type="InterPro" id="IPR015421">
    <property type="entry name" value="PyrdxlP-dep_Trfase_major"/>
</dbReference>
<dbReference type="GO" id="GO:0005737">
    <property type="term" value="C:cytoplasm"/>
    <property type="evidence" value="ECO:0007669"/>
    <property type="project" value="TreeGrafter"/>
</dbReference>
<dbReference type="PANTHER" id="PTHR43807">
    <property type="entry name" value="FI04487P"/>
    <property type="match status" value="1"/>
</dbReference>
<dbReference type="InterPro" id="IPR015422">
    <property type="entry name" value="PyrdxlP-dep_Trfase_small"/>
</dbReference>
<evidence type="ECO:0000259" key="6">
    <source>
        <dbReference type="Pfam" id="PF00155"/>
    </source>
</evidence>
<comment type="cofactor">
    <cofactor evidence="1">
        <name>pyridoxal 5'-phosphate</name>
        <dbReference type="ChEBI" id="CHEBI:597326"/>
    </cofactor>
</comment>
<dbReference type="EMBL" id="SMRP01000019">
    <property type="protein sequence ID" value="TDG19819.1"/>
    <property type="molecule type" value="Genomic_DNA"/>
</dbReference>
<dbReference type="OrthoDB" id="9763453at2"/>
<sequence>MQSAARTRSKLPDVGTTIFTVIGQLAAEHDALNLSQGAPNFEPDARLVENVAAAMRAGHNQYAPMAGIHTLREALAAKFETLHGAHYDPADEVTVTASASEGLYAAISALVHAGDEVIYFEPSFDSYAPIVRLQGATPVAIKLAQPDFRVNWDEVAAAINPRTRMIIVNTPHNPTATIFDEHDIARLKALTRNTDIVILSDEVYEHVVFDGAQHQSMARHRALAERSVIVSSFGKSYHVTGWRVGYCLAPAALMEEIRKVHQFMMFSADTPMQYAFAEALADPATYLGLGELYQHKRDLLVNALAGSRFELLPSAGSFFLLARFRAFSSERDSDFVLRLIRDARVATIPLSAFYTDGTDDGLIRLSFSKDDATLLEGARRLCAI</sequence>
<dbReference type="AlphaFoldDB" id="A0A4V2ZYC9"/>
<gene>
    <name evidence="7" type="ORF">EYW47_28520</name>
</gene>
<reference evidence="7 8" key="1">
    <citation type="submission" date="2019-03" db="EMBL/GenBank/DDBJ databases">
        <title>Paraburkholderia sp. 4M-K11, isolated from subtropical forest soil.</title>
        <authorList>
            <person name="Gao Z.-H."/>
            <person name="Qiu L.-H."/>
        </authorList>
    </citation>
    <scope>NUCLEOTIDE SEQUENCE [LARGE SCALE GENOMIC DNA]</scope>
    <source>
        <strain evidence="7 8">4M-K11</strain>
    </source>
</reference>
<evidence type="ECO:0000256" key="3">
    <source>
        <dbReference type="ARBA" id="ARBA00022576"/>
    </source>
</evidence>
<accession>A0A4V2ZYC9</accession>
<evidence type="ECO:0000256" key="4">
    <source>
        <dbReference type="ARBA" id="ARBA00022679"/>
    </source>
</evidence>
<dbReference type="Gene3D" id="3.90.1150.10">
    <property type="entry name" value="Aspartate Aminotransferase, domain 1"/>
    <property type="match status" value="1"/>
</dbReference>
<dbReference type="RefSeq" id="WP_133198197.1">
    <property type="nucleotide sequence ID" value="NZ_JBHUCW010000030.1"/>
</dbReference>
<keyword evidence="4 7" id="KW-0808">Transferase</keyword>